<evidence type="ECO:0000313" key="5">
    <source>
        <dbReference type="EMBL" id="KAG2958544.1"/>
    </source>
</evidence>
<evidence type="ECO:0000313" key="6">
    <source>
        <dbReference type="EMBL" id="KAG3203024.1"/>
    </source>
</evidence>
<organism evidence="8 9">
    <name type="scientific">Phytophthora cactorum</name>
    <dbReference type="NCBI Taxonomy" id="29920"/>
    <lineage>
        <taxon>Eukaryota</taxon>
        <taxon>Sar</taxon>
        <taxon>Stramenopiles</taxon>
        <taxon>Oomycota</taxon>
        <taxon>Peronosporomycetes</taxon>
        <taxon>Peronosporales</taxon>
        <taxon>Peronosporaceae</taxon>
        <taxon>Phytophthora</taxon>
    </lineage>
</organism>
<dbReference type="Proteomes" id="UP000774804">
    <property type="component" value="Unassembled WGS sequence"/>
</dbReference>
<dbReference type="AlphaFoldDB" id="A0A329SA17"/>
<dbReference type="VEuPathDB" id="FungiDB:PC110_g11253"/>
<gene>
    <name evidence="7" type="ORF">JG687_00018760</name>
    <name evidence="8" type="ORF">PC110_g11253</name>
    <name evidence="2" type="ORF">PC113_g23347</name>
    <name evidence="3" type="ORF">PC115_g23353</name>
    <name evidence="4" type="ORF">PC117_g25783</name>
    <name evidence="5" type="ORF">PC118_g23474</name>
    <name evidence="6" type="ORF">PC129_g23054</name>
</gene>
<dbReference type="Proteomes" id="UP000688947">
    <property type="component" value="Unassembled WGS sequence"/>
</dbReference>
<dbReference type="EMBL" id="RCMI01002289">
    <property type="protein sequence ID" value="KAG2877513.1"/>
    <property type="molecule type" value="Genomic_DNA"/>
</dbReference>
<dbReference type="Proteomes" id="UP000251314">
    <property type="component" value="Unassembled WGS sequence"/>
</dbReference>
<dbReference type="EMBL" id="RCML01002225">
    <property type="protein sequence ID" value="KAG2958544.1"/>
    <property type="molecule type" value="Genomic_DNA"/>
</dbReference>
<comment type="caution">
    <text evidence="8">The sequence shown here is derived from an EMBL/GenBank/DDBJ whole genome shotgun (WGS) entry which is preliminary data.</text>
</comment>
<dbReference type="EMBL" id="JAENGZ010002746">
    <property type="protein sequence ID" value="KAG6942957.1"/>
    <property type="molecule type" value="Genomic_DNA"/>
</dbReference>
<feature type="chain" id="PRO_5040067879" description="RxLR effector protein" evidence="1">
    <location>
        <begin position="23"/>
        <end position="308"/>
    </location>
</feature>
<dbReference type="Proteomes" id="UP000760860">
    <property type="component" value="Unassembled WGS sequence"/>
</dbReference>
<evidence type="ECO:0000313" key="2">
    <source>
        <dbReference type="EMBL" id="KAG2814187.1"/>
    </source>
</evidence>
<feature type="signal peptide" evidence="1">
    <location>
        <begin position="1"/>
        <end position="22"/>
    </location>
</feature>
<evidence type="ECO:0000313" key="3">
    <source>
        <dbReference type="EMBL" id="KAG2877513.1"/>
    </source>
</evidence>
<evidence type="ECO:0000313" key="4">
    <source>
        <dbReference type="EMBL" id="KAG2884634.1"/>
    </source>
</evidence>
<accession>A0A329SA17</accession>
<dbReference type="Proteomes" id="UP000735874">
    <property type="component" value="Unassembled WGS sequence"/>
</dbReference>
<dbReference type="OrthoDB" id="116824at2759"/>
<dbReference type="EMBL" id="MJFZ01000279">
    <property type="protein sequence ID" value="RAW32402.1"/>
    <property type="molecule type" value="Genomic_DNA"/>
</dbReference>
<name>A0A329SA17_9STRA</name>
<reference evidence="8 9" key="1">
    <citation type="submission" date="2018-01" db="EMBL/GenBank/DDBJ databases">
        <title>Draft genome of the strawberry crown rot pathogen Phytophthora cactorum.</title>
        <authorList>
            <person name="Armitage A.D."/>
            <person name="Lysoe E."/>
            <person name="Nellist C.F."/>
            <person name="Harrison R.J."/>
            <person name="Brurberg M.B."/>
        </authorList>
    </citation>
    <scope>NUCLEOTIDE SEQUENCE [LARGE SCALE GENOMIC DNA]</scope>
    <source>
        <strain evidence="8 9">10300</strain>
    </source>
</reference>
<evidence type="ECO:0000313" key="8">
    <source>
        <dbReference type="EMBL" id="RAW32402.1"/>
    </source>
</evidence>
<evidence type="ECO:0000256" key="1">
    <source>
        <dbReference type="SAM" id="SignalP"/>
    </source>
</evidence>
<evidence type="ECO:0000313" key="9">
    <source>
        <dbReference type="Proteomes" id="UP000251314"/>
    </source>
</evidence>
<dbReference type="Proteomes" id="UP000697107">
    <property type="component" value="Unassembled WGS sequence"/>
</dbReference>
<dbReference type="EMBL" id="RCMK01002113">
    <property type="protein sequence ID" value="KAG2884634.1"/>
    <property type="molecule type" value="Genomic_DNA"/>
</dbReference>
<proteinExistence type="predicted"/>
<sequence>MRSVALLLAALAFLENLDAPLAVNSITRGQHHTPPLRLLRSGTPSDEEERKAINLPVVNKLKDAAKRTTSKISDTTKIGMMRFQGKTADEAFTLLKLDQAGGNLLERKKFSAWVSYMTMINKDHPKTAMVTTLTARYGDEGLAKMLEAGRKVKATSGIATKLQVAQMKVWLRNEKTMDEIFTILALEKGVDKLITNQGLNALATYIHLYNKQDRGKETSVIKEVMTFYGDEAVSKTLQAAKMVPETHTLATALQTAQFKLWFTEGAKPFQIWKMLNMKKETWMMNPDAQVWRGYLEFYKLQKAATVPK</sequence>
<dbReference type="EMBL" id="RCMG01002137">
    <property type="protein sequence ID" value="KAG2814187.1"/>
    <property type="molecule type" value="Genomic_DNA"/>
</dbReference>
<protein>
    <recommendedName>
        <fullName evidence="10">RxLR effector protein</fullName>
    </recommendedName>
</protein>
<dbReference type="Proteomes" id="UP000736787">
    <property type="component" value="Unassembled WGS sequence"/>
</dbReference>
<dbReference type="EMBL" id="RCMV01002398">
    <property type="protein sequence ID" value="KAG3203024.1"/>
    <property type="molecule type" value="Genomic_DNA"/>
</dbReference>
<evidence type="ECO:0000313" key="7">
    <source>
        <dbReference type="EMBL" id="KAG6942957.1"/>
    </source>
</evidence>
<reference evidence="2" key="2">
    <citation type="submission" date="2018-10" db="EMBL/GenBank/DDBJ databases">
        <title>Effector identification in a new, highly contiguous assembly of the strawberry crown rot pathogen Phytophthora cactorum.</title>
        <authorList>
            <person name="Armitage A.D."/>
            <person name="Nellist C.F."/>
            <person name="Bates H."/>
            <person name="Vickerstaff R.J."/>
            <person name="Harrison R.J."/>
        </authorList>
    </citation>
    <scope>NUCLEOTIDE SEQUENCE</scope>
    <source>
        <strain evidence="2">15-7</strain>
        <strain evidence="3">4032</strain>
        <strain evidence="4">4040</strain>
        <strain evidence="5">P415</strain>
        <strain evidence="6">P421</strain>
    </source>
</reference>
<keyword evidence="1" id="KW-0732">Signal</keyword>
<keyword evidence="9" id="KW-1185">Reference proteome</keyword>
<evidence type="ECO:0008006" key="10">
    <source>
        <dbReference type="Google" id="ProtNLM"/>
    </source>
</evidence>
<reference evidence="7" key="3">
    <citation type="submission" date="2021-01" db="EMBL/GenBank/DDBJ databases">
        <title>Phytophthora aleatoria, a newly-described species from Pinus radiata is distinct from Phytophthora cactorum isolates based on comparative genomics.</title>
        <authorList>
            <person name="Mcdougal R."/>
            <person name="Panda P."/>
            <person name="Williams N."/>
            <person name="Studholme D.J."/>
        </authorList>
    </citation>
    <scope>NUCLEOTIDE SEQUENCE</scope>
    <source>
        <strain evidence="7">NZFS 3830</strain>
    </source>
</reference>